<dbReference type="EMBL" id="CP163429">
    <property type="protein sequence ID" value="XDP92624.1"/>
    <property type="molecule type" value="Genomic_DNA"/>
</dbReference>
<sequence length="76" mass="8494">MTDVVDSDELLRRIQRARAWAAQEERSWRARDERLGREDPGDPGEARDAGIRAVAYGVVLRVLDEILTPGKHATPG</sequence>
<reference evidence="2" key="1">
    <citation type="submission" date="2024-07" db="EMBL/GenBank/DDBJ databases">
        <authorList>
            <person name="Yu S.T."/>
        </authorList>
    </citation>
    <scope>NUCLEOTIDE SEQUENCE</scope>
    <source>
        <strain evidence="2">R02</strain>
    </source>
</reference>
<evidence type="ECO:0000313" key="2">
    <source>
        <dbReference type="EMBL" id="XDP92624.1"/>
    </source>
</evidence>
<accession>A0AB39LG11</accession>
<organism evidence="2">
    <name type="scientific">Streptomyces sp. R02</name>
    <dbReference type="NCBI Taxonomy" id="3238623"/>
    <lineage>
        <taxon>Bacteria</taxon>
        <taxon>Bacillati</taxon>
        <taxon>Actinomycetota</taxon>
        <taxon>Actinomycetes</taxon>
        <taxon>Kitasatosporales</taxon>
        <taxon>Streptomycetaceae</taxon>
        <taxon>Streptomyces</taxon>
    </lineage>
</organism>
<dbReference type="AlphaFoldDB" id="A0AB39LG11"/>
<gene>
    <name evidence="2" type="ORF">AB5J57_03455</name>
</gene>
<dbReference type="RefSeq" id="WP_369154589.1">
    <property type="nucleotide sequence ID" value="NZ_CP163429.1"/>
</dbReference>
<proteinExistence type="predicted"/>
<protein>
    <submittedName>
        <fullName evidence="2">Uncharacterized protein</fullName>
    </submittedName>
</protein>
<evidence type="ECO:0000256" key="1">
    <source>
        <dbReference type="SAM" id="MobiDB-lite"/>
    </source>
</evidence>
<name>A0AB39LG11_9ACTN</name>
<feature type="region of interest" description="Disordered" evidence="1">
    <location>
        <begin position="24"/>
        <end position="48"/>
    </location>
</feature>